<dbReference type="Pfam" id="PF24703">
    <property type="entry name" value="DUF7666"/>
    <property type="match status" value="1"/>
</dbReference>
<dbReference type="EMBL" id="JAIQ01000165">
    <property type="protein sequence ID" value="KLD96730.1"/>
    <property type="molecule type" value="Genomic_DNA"/>
</dbReference>
<dbReference type="RefSeq" id="WP_046997332.1">
    <property type="nucleotide sequence ID" value="NZ_JAIQ01000165.1"/>
</dbReference>
<reference evidence="3 4" key="1">
    <citation type="submission" date="2014-01" db="EMBL/GenBank/DDBJ databases">
        <title>Development of a Comparative Genomic Fingerprinting Assay for High Resolution Genotyping of Arcobacter butzleri.</title>
        <authorList>
            <person name="Webb A.L."/>
            <person name="Inglis G.D."/>
            <person name="Kruczkiewicz P."/>
            <person name="Selinger L.B."/>
            <person name="Taboada E.N."/>
        </authorList>
    </citation>
    <scope>NUCLEOTIDE SEQUENCE [LARGE SCALE GENOMIC DNA]</scope>
    <source>
        <strain evidence="3 4">L348</strain>
    </source>
</reference>
<evidence type="ECO:0000313" key="3">
    <source>
        <dbReference type="EMBL" id="KLD96730.1"/>
    </source>
</evidence>
<feature type="region of interest" description="Disordered" evidence="1">
    <location>
        <begin position="111"/>
        <end position="142"/>
    </location>
</feature>
<feature type="non-terminal residue" evidence="3">
    <location>
        <position position="142"/>
    </location>
</feature>
<evidence type="ECO:0000313" key="4">
    <source>
        <dbReference type="Proteomes" id="UP000035514"/>
    </source>
</evidence>
<protein>
    <recommendedName>
        <fullName evidence="2">DUF7666 domain-containing protein</fullName>
    </recommendedName>
</protein>
<organism evidence="3 4">
    <name type="scientific">Aliarcobacter butzleri L348</name>
    <dbReference type="NCBI Taxonomy" id="1447256"/>
    <lineage>
        <taxon>Bacteria</taxon>
        <taxon>Pseudomonadati</taxon>
        <taxon>Campylobacterota</taxon>
        <taxon>Epsilonproteobacteria</taxon>
        <taxon>Campylobacterales</taxon>
        <taxon>Arcobacteraceae</taxon>
        <taxon>Aliarcobacter</taxon>
    </lineage>
</organism>
<dbReference type="AlphaFoldDB" id="A0A0G9JRE2"/>
<dbReference type="InterPro" id="IPR056083">
    <property type="entry name" value="DUF7666"/>
</dbReference>
<sequence>MFGYKGFDKDLKCRGFQYEIGKTFEEDVEPKCCERGLHFCELPLDVLNYYEYSPINGNRFAKVEALGTIDKIEDKVATNKLKIDSEVTFWDLFKLQFKLVFEKVETSTTKVSTTGDEAHSSTTGYKAHSSTTGNYAHSSTTG</sequence>
<gene>
    <name evidence="3" type="ORF">AA20_11580</name>
</gene>
<evidence type="ECO:0000256" key="1">
    <source>
        <dbReference type="SAM" id="MobiDB-lite"/>
    </source>
</evidence>
<proteinExistence type="predicted"/>
<feature type="domain" description="DUF7666" evidence="2">
    <location>
        <begin position="1"/>
        <end position="94"/>
    </location>
</feature>
<comment type="caution">
    <text evidence="3">The sequence shown here is derived from an EMBL/GenBank/DDBJ whole genome shotgun (WGS) entry which is preliminary data.</text>
</comment>
<evidence type="ECO:0000259" key="2">
    <source>
        <dbReference type="Pfam" id="PF24703"/>
    </source>
</evidence>
<feature type="compositionally biased region" description="Polar residues" evidence="1">
    <location>
        <begin position="120"/>
        <end position="142"/>
    </location>
</feature>
<name>A0A0G9JRE2_9BACT</name>
<accession>A0A0G9JRE2</accession>
<dbReference type="Proteomes" id="UP000035514">
    <property type="component" value="Unassembled WGS sequence"/>
</dbReference>